<dbReference type="InterPro" id="IPR000477">
    <property type="entry name" value="RT_dom"/>
</dbReference>
<dbReference type="Ensembl" id="ENSAMXT00000056177.1">
    <property type="protein sequence ID" value="ENSAMXP00000043198.1"/>
    <property type="gene ID" value="ENSAMXG00000036897.1"/>
</dbReference>
<dbReference type="EC" id="3.1.26.4" evidence="2"/>
<evidence type="ECO:0000313" key="8">
    <source>
        <dbReference type="Proteomes" id="UP000018467"/>
    </source>
</evidence>
<sequence>MNSGLSLVYGMFFSTLLLFMVITCFSVPTTFYICLFYNKQTFISICTCLHSVQTMTEYAAVQDQITDTEAIRSGLANQGRLLGQHQQTLAGVTQAVSELARQQTTQQQQLSELLAHLRGLTEPSPSPLAAPSMPNAISSVPGFSVSKPELFDGDPEKCSGFLLQCSVFFSNSPPTTDNAKIGFIISRLSGKAPEWATAIWEEVSGASYADFLTLFRSFFDHSRYGQSNGELLLALKQGQKPVASYALEFRTLAAGSGWNNAALLNVFRCGLNPDIQRELACRDDSLTLDQLISLSIRLDQLLLRRPKTSSRTQHTPVTLPRTPTPEKAALSAPEPMDIQKTRLTPEERQLRIRLHLCLYCRESGHFKAECGLLTRPVKAPTLGQRVECHVVRKQNTILRSKCFSLPVNVMLPDGMLSVPALVDSGSEGNFISLDLVKEHGVPTRELLRPLSIHAVDGKTVRSKPVTLQTLPITLQASALHFEELPLFVLPSTEHPVILGMPWLKTHDPTVSWRDGDITVWSSHCHKNCLVLDSLIIQSTSVESPKVSDSPVIPPVYSDFLEVFSKDNATKLPPHCSCDCAIDLVEGATLPKARVYPLTLDEEKAMTDYVTEALAQGFIRPSKSPVGSGFFFVKKKDGGLRPCIDYRGLNAITKKFAYPLPLIPCALEQLRNATYFTKLDLRSAYNLIRIREGDEWKTAFTATNGHYEYLVMSYGLDKPPAVFA</sequence>
<evidence type="ECO:0000256" key="4">
    <source>
        <dbReference type="SAM" id="Phobius"/>
    </source>
</evidence>
<dbReference type="PANTHER" id="PTHR15503">
    <property type="entry name" value="LDOC1 RELATED"/>
    <property type="match status" value="1"/>
</dbReference>
<proteinExistence type="inferred from homology"/>
<feature type="region of interest" description="Disordered" evidence="3">
    <location>
        <begin position="307"/>
        <end position="333"/>
    </location>
</feature>
<dbReference type="InterPro" id="IPR043128">
    <property type="entry name" value="Rev_trsase/Diguanyl_cyclase"/>
</dbReference>
<feature type="domain" description="Retrotransposon gag" evidence="6">
    <location>
        <begin position="184"/>
        <end position="273"/>
    </location>
</feature>
<dbReference type="GeneTree" id="ENSGT00950000183173"/>
<reference evidence="7" key="4">
    <citation type="submission" date="2025-09" db="UniProtKB">
        <authorList>
            <consortium name="Ensembl"/>
        </authorList>
    </citation>
    <scope>IDENTIFICATION</scope>
</reference>
<dbReference type="Gene3D" id="3.10.10.10">
    <property type="entry name" value="HIV Type 1 Reverse Transcriptase, subunit A, domain 1"/>
    <property type="match status" value="1"/>
</dbReference>
<evidence type="ECO:0000256" key="3">
    <source>
        <dbReference type="SAM" id="MobiDB-lite"/>
    </source>
</evidence>
<dbReference type="CDD" id="cd01647">
    <property type="entry name" value="RT_LTR"/>
    <property type="match status" value="1"/>
</dbReference>
<feature type="domain" description="Reverse transcriptase" evidence="5">
    <location>
        <begin position="632"/>
        <end position="722"/>
    </location>
</feature>
<dbReference type="InterPro" id="IPR005162">
    <property type="entry name" value="Retrotrans_gag_dom"/>
</dbReference>
<keyword evidence="4" id="KW-1133">Transmembrane helix</keyword>
<evidence type="ECO:0000259" key="6">
    <source>
        <dbReference type="Pfam" id="PF03732"/>
    </source>
</evidence>
<reference evidence="8" key="1">
    <citation type="submission" date="2013-03" db="EMBL/GenBank/DDBJ databases">
        <authorList>
            <person name="Jeffery W."/>
            <person name="Warren W."/>
            <person name="Wilson R.K."/>
        </authorList>
    </citation>
    <scope>NUCLEOTIDE SEQUENCE</scope>
    <source>
        <strain evidence="8">female</strain>
    </source>
</reference>
<dbReference type="InterPro" id="IPR021109">
    <property type="entry name" value="Peptidase_aspartic_dom_sf"/>
</dbReference>
<dbReference type="InParanoid" id="A0A3B1JLI6"/>
<keyword evidence="8" id="KW-1185">Reference proteome</keyword>
<dbReference type="SUPFAM" id="SSF50630">
    <property type="entry name" value="Acid proteases"/>
    <property type="match status" value="1"/>
</dbReference>
<reference evidence="7" key="3">
    <citation type="submission" date="2025-08" db="UniProtKB">
        <authorList>
            <consortium name="Ensembl"/>
        </authorList>
    </citation>
    <scope>IDENTIFICATION</scope>
</reference>
<keyword evidence="4" id="KW-0812">Transmembrane</keyword>
<dbReference type="Proteomes" id="UP000018467">
    <property type="component" value="Unassembled WGS sequence"/>
</dbReference>
<evidence type="ECO:0000259" key="5">
    <source>
        <dbReference type="Pfam" id="PF00078"/>
    </source>
</evidence>
<dbReference type="PANTHER" id="PTHR15503:SF22">
    <property type="entry name" value="TRANSPOSON TY3-I GAG POLYPROTEIN"/>
    <property type="match status" value="1"/>
</dbReference>
<dbReference type="Bgee" id="ENSAMXG00000036897">
    <property type="expression patterns" value="Expressed in intestine"/>
</dbReference>
<dbReference type="CDD" id="cd00303">
    <property type="entry name" value="retropepsin_like"/>
    <property type="match status" value="1"/>
</dbReference>
<dbReference type="AlphaFoldDB" id="A0A3B1JLI6"/>
<protein>
    <recommendedName>
        <fullName evidence="2">ribonuclease H</fullName>
        <ecNumber evidence="2">3.1.26.4</ecNumber>
    </recommendedName>
</protein>
<dbReference type="Gene3D" id="2.40.70.10">
    <property type="entry name" value="Acid Proteases"/>
    <property type="match status" value="1"/>
</dbReference>
<keyword evidence="4" id="KW-0472">Membrane</keyword>
<dbReference type="Pfam" id="PF00078">
    <property type="entry name" value="RVT_1"/>
    <property type="match status" value="1"/>
</dbReference>
<dbReference type="Pfam" id="PF08284">
    <property type="entry name" value="RVP_2"/>
    <property type="match status" value="1"/>
</dbReference>
<organism evidence="7 8">
    <name type="scientific">Astyanax mexicanus</name>
    <name type="common">Blind cave fish</name>
    <name type="synonym">Astyanax fasciatus mexicanus</name>
    <dbReference type="NCBI Taxonomy" id="7994"/>
    <lineage>
        <taxon>Eukaryota</taxon>
        <taxon>Metazoa</taxon>
        <taxon>Chordata</taxon>
        <taxon>Craniata</taxon>
        <taxon>Vertebrata</taxon>
        <taxon>Euteleostomi</taxon>
        <taxon>Actinopterygii</taxon>
        <taxon>Neopterygii</taxon>
        <taxon>Teleostei</taxon>
        <taxon>Ostariophysi</taxon>
        <taxon>Characiformes</taxon>
        <taxon>Characoidei</taxon>
        <taxon>Acestrorhamphidae</taxon>
        <taxon>Acestrorhamphinae</taxon>
        <taxon>Astyanax</taxon>
    </lineage>
</organism>
<reference evidence="8" key="2">
    <citation type="journal article" date="2014" name="Nat. Commun.">
        <title>The cavefish genome reveals candidate genes for eye loss.</title>
        <authorList>
            <person name="McGaugh S.E."/>
            <person name="Gross J.B."/>
            <person name="Aken B."/>
            <person name="Blin M."/>
            <person name="Borowsky R."/>
            <person name="Chalopin D."/>
            <person name="Hinaux H."/>
            <person name="Jeffery W.R."/>
            <person name="Keene A."/>
            <person name="Ma L."/>
            <person name="Minx P."/>
            <person name="Murphy D."/>
            <person name="O'Quin K.E."/>
            <person name="Retaux S."/>
            <person name="Rohner N."/>
            <person name="Searle S.M."/>
            <person name="Stahl B.A."/>
            <person name="Tabin C."/>
            <person name="Volff J.N."/>
            <person name="Yoshizawa M."/>
            <person name="Warren W.C."/>
        </authorList>
    </citation>
    <scope>NUCLEOTIDE SEQUENCE [LARGE SCALE GENOMIC DNA]</scope>
    <source>
        <strain evidence="8">female</strain>
    </source>
</reference>
<dbReference type="InterPro" id="IPR043502">
    <property type="entry name" value="DNA/RNA_pol_sf"/>
</dbReference>
<dbReference type="Gene3D" id="3.30.70.270">
    <property type="match status" value="1"/>
</dbReference>
<dbReference type="InterPro" id="IPR032567">
    <property type="entry name" value="RTL1-rel"/>
</dbReference>
<evidence type="ECO:0000256" key="2">
    <source>
        <dbReference type="ARBA" id="ARBA00012180"/>
    </source>
</evidence>
<comment type="similarity">
    <text evidence="1">Belongs to the beta type-B retroviral polymerase family. HERV class-II K(HML-2) pol subfamily.</text>
</comment>
<dbReference type="SUPFAM" id="SSF56672">
    <property type="entry name" value="DNA/RNA polymerases"/>
    <property type="match status" value="1"/>
</dbReference>
<name>A0A3B1JLI6_ASTMX</name>
<evidence type="ECO:0000313" key="7">
    <source>
        <dbReference type="Ensembl" id="ENSAMXP00000043198.1"/>
    </source>
</evidence>
<dbReference type="STRING" id="7994.ENSAMXP00000043198"/>
<dbReference type="GO" id="GO:0004523">
    <property type="term" value="F:RNA-DNA hybrid ribonuclease activity"/>
    <property type="evidence" value="ECO:0007669"/>
    <property type="project" value="UniProtKB-EC"/>
</dbReference>
<accession>A0A3B1JLI6</accession>
<feature type="transmembrane region" description="Helical" evidence="4">
    <location>
        <begin position="7"/>
        <end position="33"/>
    </location>
</feature>
<dbReference type="Pfam" id="PF03732">
    <property type="entry name" value="Retrotrans_gag"/>
    <property type="match status" value="1"/>
</dbReference>
<evidence type="ECO:0000256" key="1">
    <source>
        <dbReference type="ARBA" id="ARBA00010879"/>
    </source>
</evidence>